<dbReference type="PANTHER" id="PTHR37166:SF1">
    <property type="entry name" value="PROTEIN FLAG"/>
    <property type="match status" value="1"/>
</dbReference>
<accession>A0A1I3P981</accession>
<feature type="region of interest" description="Disordered" evidence="1">
    <location>
        <begin position="1"/>
        <end position="49"/>
    </location>
</feature>
<keyword evidence="2" id="KW-0969">Cilium</keyword>
<dbReference type="Gene3D" id="3.30.160.170">
    <property type="entry name" value="FlaG-like"/>
    <property type="match status" value="1"/>
</dbReference>
<dbReference type="RefSeq" id="WP_091700342.1">
    <property type="nucleotide sequence ID" value="NZ_FOSC01000001.1"/>
</dbReference>
<evidence type="ECO:0000313" key="2">
    <source>
        <dbReference type="EMBL" id="SFJ18114.1"/>
    </source>
</evidence>
<keyword evidence="2" id="KW-0282">Flagellum</keyword>
<sequence length="142" mass="15576">MNDVNLNGPDLKLVRSSSQAPARANASPQNEGDRASAQEVASGAAPFNRLNPSLEAQQALAQNQRAQEGRQLGEAVSQLNDYVQSVSRDLQFEVDNNLGQTIVKVVDQETQEVIRQIPDEVALRLAEKLQQDEPLTLFNIKV</sequence>
<dbReference type="SUPFAM" id="SSF160214">
    <property type="entry name" value="FlaG-like"/>
    <property type="match status" value="1"/>
</dbReference>
<name>A0A1I3P981_9GAMM</name>
<keyword evidence="3" id="KW-1185">Reference proteome</keyword>
<organism evidence="2 3">
    <name type="scientific">Marinobacter persicus</name>
    <dbReference type="NCBI Taxonomy" id="930118"/>
    <lineage>
        <taxon>Bacteria</taxon>
        <taxon>Pseudomonadati</taxon>
        <taxon>Pseudomonadota</taxon>
        <taxon>Gammaproteobacteria</taxon>
        <taxon>Pseudomonadales</taxon>
        <taxon>Marinobacteraceae</taxon>
        <taxon>Marinobacter</taxon>
    </lineage>
</organism>
<keyword evidence="2" id="KW-0966">Cell projection</keyword>
<dbReference type="InterPro" id="IPR035924">
    <property type="entry name" value="FlaG-like_sf"/>
</dbReference>
<dbReference type="AlphaFoldDB" id="A0A1I3P981"/>
<dbReference type="Pfam" id="PF03646">
    <property type="entry name" value="FlaG"/>
    <property type="match status" value="1"/>
</dbReference>
<evidence type="ECO:0000256" key="1">
    <source>
        <dbReference type="SAM" id="MobiDB-lite"/>
    </source>
</evidence>
<feature type="compositionally biased region" description="Polar residues" evidence="1">
    <location>
        <begin position="15"/>
        <end position="30"/>
    </location>
</feature>
<dbReference type="EMBL" id="FOSC01000001">
    <property type="protein sequence ID" value="SFJ18114.1"/>
    <property type="molecule type" value="Genomic_DNA"/>
</dbReference>
<dbReference type="Proteomes" id="UP000199445">
    <property type="component" value="Unassembled WGS sequence"/>
</dbReference>
<evidence type="ECO:0000313" key="3">
    <source>
        <dbReference type="Proteomes" id="UP000199445"/>
    </source>
</evidence>
<reference evidence="2 3" key="1">
    <citation type="submission" date="2016-10" db="EMBL/GenBank/DDBJ databases">
        <authorList>
            <person name="de Groot N.N."/>
        </authorList>
    </citation>
    <scope>NUCLEOTIDE SEQUENCE [LARGE SCALE GENOMIC DNA]</scope>
    <source>
        <strain evidence="2 3">IBRC-M 10445</strain>
    </source>
</reference>
<dbReference type="InterPro" id="IPR005186">
    <property type="entry name" value="FlaG"/>
</dbReference>
<protein>
    <submittedName>
        <fullName evidence="2">Flagellar protein FlaG</fullName>
    </submittedName>
</protein>
<dbReference type="PANTHER" id="PTHR37166">
    <property type="entry name" value="PROTEIN FLAG"/>
    <property type="match status" value="1"/>
</dbReference>
<gene>
    <name evidence="2" type="ORF">SAMN05216429_101123</name>
</gene>
<proteinExistence type="predicted"/>
<dbReference type="OrthoDB" id="5741693at2"/>